<evidence type="ECO:0000313" key="10">
    <source>
        <dbReference type="Proteomes" id="UP000809789"/>
    </source>
</evidence>
<dbReference type="PANTHER" id="PTHR10963:SF24">
    <property type="entry name" value="GLYCOSIDASE C21B10.07-RELATED"/>
    <property type="match status" value="1"/>
</dbReference>
<keyword evidence="5" id="KW-0326">Glycosidase</keyword>
<name>A0A8K0PBA0_9PEZI</name>
<dbReference type="GO" id="GO:0009251">
    <property type="term" value="P:glucan catabolic process"/>
    <property type="evidence" value="ECO:0007669"/>
    <property type="project" value="TreeGrafter"/>
</dbReference>
<organism evidence="9 10">
    <name type="scientific">Elsinoe batatas</name>
    <dbReference type="NCBI Taxonomy" id="2601811"/>
    <lineage>
        <taxon>Eukaryota</taxon>
        <taxon>Fungi</taxon>
        <taxon>Dikarya</taxon>
        <taxon>Ascomycota</taxon>
        <taxon>Pezizomycotina</taxon>
        <taxon>Dothideomycetes</taxon>
        <taxon>Dothideomycetidae</taxon>
        <taxon>Myriangiales</taxon>
        <taxon>Elsinoaceae</taxon>
        <taxon>Elsinoe</taxon>
    </lineage>
</organism>
<protein>
    <recommendedName>
        <fullName evidence="3">endo-1,3(4)-beta-glucanase</fullName>
        <ecNumber evidence="3">3.2.1.6</ecNumber>
    </recommendedName>
</protein>
<evidence type="ECO:0000256" key="3">
    <source>
        <dbReference type="ARBA" id="ARBA00012599"/>
    </source>
</evidence>
<dbReference type="GO" id="GO:0052861">
    <property type="term" value="F:endo-1,3(4)-beta-glucanase activity"/>
    <property type="evidence" value="ECO:0007669"/>
    <property type="project" value="UniProtKB-EC"/>
</dbReference>
<feature type="compositionally biased region" description="Low complexity" evidence="6">
    <location>
        <begin position="375"/>
        <end position="385"/>
    </location>
</feature>
<evidence type="ECO:0000259" key="8">
    <source>
        <dbReference type="PROSITE" id="PS51762"/>
    </source>
</evidence>
<dbReference type="Pfam" id="PF26113">
    <property type="entry name" value="GH16_XgeA"/>
    <property type="match status" value="1"/>
</dbReference>
<reference evidence="9" key="1">
    <citation type="submission" date="2021-07" db="EMBL/GenBank/DDBJ databases">
        <title>Elsinoe batatas strain:CRI-CJ2 Genome sequencing and assembly.</title>
        <authorList>
            <person name="Huang L."/>
        </authorList>
    </citation>
    <scope>NUCLEOTIDE SEQUENCE</scope>
    <source>
        <strain evidence="9">CRI-CJ2</strain>
    </source>
</reference>
<sequence>MACIFSRLSLITLFTFLVSSCSAGWTLKDDYNPSNFFSKFSFWTGPDPTHGHVNYVDQGTATANGLIKQRNGGIYMGVDYTNNAPNGRMSVRLTSNAKYNVGSLLILDIKHMPVGCGTWPAYWTVGPNWPNGGEIDIIEGVHNQDHNAMTLHTSEGCTINQNPLMTGTLATSNCYIKAPGQWDNQGCSVAAPSTNTYGKGLNQIKGGVYAVAWQKAQIRVWFFPRGAIPADISAAKPKPAGWGKPLSIFSGGCNIPQFFKDHQIVFDTTFCGDWAGNVWGQSGCQTSQYPTCQSFVSNNPGAFKNAYWQINSLKVYTQQPNTPTTTVSVPASRPPVSTTPVSVPVATPKTSTQAYVPVPTGPQDNGDQEGGGETAPAPSASSSSSMNVMVGADGKLVLRPAKREVAADADADAPETAEMDSAVHAQASVENLMPQVPILRRPNEGLEEREAPVDESPLEAGEDGEDEEVDEALLAVLAREKARKGRHQHGRRGQHVRRHVRNVGLREGVWLH</sequence>
<dbReference type="PROSITE" id="PS51762">
    <property type="entry name" value="GH16_2"/>
    <property type="match status" value="1"/>
</dbReference>
<dbReference type="SUPFAM" id="SSF49899">
    <property type="entry name" value="Concanavalin A-like lectins/glucanases"/>
    <property type="match status" value="1"/>
</dbReference>
<feature type="region of interest" description="Disordered" evidence="6">
    <location>
        <begin position="442"/>
        <end position="466"/>
    </location>
</feature>
<keyword evidence="7" id="KW-0732">Signal</keyword>
<feature type="domain" description="GH16" evidence="8">
    <location>
        <begin position="40"/>
        <end position="283"/>
    </location>
</feature>
<dbReference type="InterPro" id="IPR013320">
    <property type="entry name" value="ConA-like_dom_sf"/>
</dbReference>
<evidence type="ECO:0000256" key="1">
    <source>
        <dbReference type="ARBA" id="ARBA00000124"/>
    </source>
</evidence>
<evidence type="ECO:0000256" key="5">
    <source>
        <dbReference type="ARBA" id="ARBA00023295"/>
    </source>
</evidence>
<proteinExistence type="inferred from homology"/>
<dbReference type="Gene3D" id="2.60.120.200">
    <property type="match status" value="1"/>
</dbReference>
<feature type="region of interest" description="Disordered" evidence="6">
    <location>
        <begin position="321"/>
        <end position="386"/>
    </location>
</feature>
<dbReference type="Proteomes" id="UP000809789">
    <property type="component" value="Unassembled WGS sequence"/>
</dbReference>
<accession>A0A8K0PBA0</accession>
<dbReference type="PROSITE" id="PS51257">
    <property type="entry name" value="PROKAR_LIPOPROTEIN"/>
    <property type="match status" value="1"/>
</dbReference>
<dbReference type="CDD" id="cd02181">
    <property type="entry name" value="GH16_fungal_Lam16A_glucanase"/>
    <property type="match status" value="1"/>
</dbReference>
<dbReference type="InterPro" id="IPR000757">
    <property type="entry name" value="Beta-glucanase-like"/>
</dbReference>
<feature type="compositionally biased region" description="Basic and acidic residues" evidence="6">
    <location>
        <begin position="442"/>
        <end position="452"/>
    </location>
</feature>
<evidence type="ECO:0000256" key="7">
    <source>
        <dbReference type="SAM" id="SignalP"/>
    </source>
</evidence>
<keyword evidence="4" id="KW-0378">Hydrolase</keyword>
<feature type="chain" id="PRO_5035427308" description="endo-1,3(4)-beta-glucanase" evidence="7">
    <location>
        <begin position="24"/>
        <end position="512"/>
    </location>
</feature>
<evidence type="ECO:0000256" key="6">
    <source>
        <dbReference type="SAM" id="MobiDB-lite"/>
    </source>
</evidence>
<dbReference type="FunFam" id="2.60.120.200:FF:000114">
    <property type="entry name" value="Probable endo-1,3(4)-beta-glucanase NFIA_089530"/>
    <property type="match status" value="1"/>
</dbReference>
<keyword evidence="10" id="KW-1185">Reference proteome</keyword>
<comment type="catalytic activity">
    <reaction evidence="1">
        <text>Endohydrolysis of (1-&gt;3)- or (1-&gt;4)-linkages in beta-D-glucans when the glucose residue whose reducing group is involved in the linkage to be hydrolyzed is itself substituted at C-3.</text>
        <dbReference type="EC" id="3.2.1.6"/>
    </reaction>
</comment>
<dbReference type="PANTHER" id="PTHR10963">
    <property type="entry name" value="GLYCOSYL HYDROLASE-RELATED"/>
    <property type="match status" value="1"/>
</dbReference>
<comment type="similarity">
    <text evidence="2">Belongs to the glycosyl hydrolase 16 family.</text>
</comment>
<feature type="signal peptide" evidence="7">
    <location>
        <begin position="1"/>
        <end position="23"/>
    </location>
</feature>
<dbReference type="AlphaFoldDB" id="A0A8K0PBA0"/>
<evidence type="ECO:0000256" key="2">
    <source>
        <dbReference type="ARBA" id="ARBA00006865"/>
    </source>
</evidence>
<dbReference type="EMBL" id="JAESVG020000008">
    <property type="protein sequence ID" value="KAG8625530.1"/>
    <property type="molecule type" value="Genomic_DNA"/>
</dbReference>
<dbReference type="InterPro" id="IPR050546">
    <property type="entry name" value="Glycosyl_Hydrlase_16"/>
</dbReference>
<dbReference type="EC" id="3.2.1.6" evidence="3"/>
<feature type="compositionally biased region" description="Acidic residues" evidence="6">
    <location>
        <begin position="456"/>
        <end position="466"/>
    </location>
</feature>
<evidence type="ECO:0000313" key="9">
    <source>
        <dbReference type="EMBL" id="KAG8625530.1"/>
    </source>
</evidence>
<evidence type="ECO:0000256" key="4">
    <source>
        <dbReference type="ARBA" id="ARBA00022801"/>
    </source>
</evidence>
<gene>
    <name evidence="9" type="ORF">KVT40_007281</name>
</gene>
<dbReference type="OrthoDB" id="192832at2759"/>
<comment type="caution">
    <text evidence="9">The sequence shown here is derived from an EMBL/GenBank/DDBJ whole genome shotgun (WGS) entry which is preliminary data.</text>
</comment>
<feature type="compositionally biased region" description="Low complexity" evidence="6">
    <location>
        <begin position="322"/>
        <end position="352"/>
    </location>
</feature>